<feature type="domain" description="Methyltransferase type 11" evidence="4">
    <location>
        <begin position="50"/>
        <end position="140"/>
    </location>
</feature>
<dbReference type="SUPFAM" id="SSF53335">
    <property type="entry name" value="S-adenosyl-L-methionine-dependent methyltransferases"/>
    <property type="match status" value="1"/>
</dbReference>
<evidence type="ECO:0000313" key="5">
    <source>
        <dbReference type="EMBL" id="MBA8876992.1"/>
    </source>
</evidence>
<evidence type="ECO:0000313" key="6">
    <source>
        <dbReference type="Proteomes" id="UP000549052"/>
    </source>
</evidence>
<gene>
    <name evidence="5" type="ORF">FHW16_000674</name>
</gene>
<organism evidence="5 6">
    <name type="scientific">Phyllobacterium myrsinacearum</name>
    <dbReference type="NCBI Taxonomy" id="28101"/>
    <lineage>
        <taxon>Bacteria</taxon>
        <taxon>Pseudomonadati</taxon>
        <taxon>Pseudomonadota</taxon>
        <taxon>Alphaproteobacteria</taxon>
        <taxon>Hyphomicrobiales</taxon>
        <taxon>Phyllobacteriaceae</taxon>
        <taxon>Phyllobacterium</taxon>
    </lineage>
</organism>
<name>A0A839EDJ4_9HYPH</name>
<reference evidence="5 6" key="1">
    <citation type="submission" date="2020-07" db="EMBL/GenBank/DDBJ databases">
        <title>Genomic Encyclopedia of Type Strains, Phase IV (KMG-V): Genome sequencing to study the core and pangenomes of soil and plant-associated prokaryotes.</title>
        <authorList>
            <person name="Whitman W."/>
        </authorList>
    </citation>
    <scope>NUCLEOTIDE SEQUENCE [LARGE SCALE GENOMIC DNA]</scope>
    <source>
        <strain evidence="5 6">AN3</strain>
    </source>
</reference>
<protein>
    <submittedName>
        <fullName evidence="5">SAM-dependent methyltransferase</fullName>
    </submittedName>
</protein>
<dbReference type="Pfam" id="PF08241">
    <property type="entry name" value="Methyltransf_11"/>
    <property type="match status" value="1"/>
</dbReference>
<accession>A0A839EDJ4</accession>
<dbReference type="CDD" id="cd02440">
    <property type="entry name" value="AdoMet_MTases"/>
    <property type="match status" value="1"/>
</dbReference>
<dbReference type="GO" id="GO:0032259">
    <property type="term" value="P:methylation"/>
    <property type="evidence" value="ECO:0007669"/>
    <property type="project" value="UniProtKB-KW"/>
</dbReference>
<dbReference type="RefSeq" id="WP_182547716.1">
    <property type="nucleotide sequence ID" value="NZ_JACGXN010000001.1"/>
</dbReference>
<keyword evidence="1 5" id="KW-0489">Methyltransferase</keyword>
<dbReference type="EMBL" id="JACGXN010000001">
    <property type="protein sequence ID" value="MBA8876992.1"/>
    <property type="molecule type" value="Genomic_DNA"/>
</dbReference>
<dbReference type="Proteomes" id="UP000549052">
    <property type="component" value="Unassembled WGS sequence"/>
</dbReference>
<dbReference type="Gene3D" id="3.40.50.150">
    <property type="entry name" value="Vaccinia Virus protein VP39"/>
    <property type="match status" value="1"/>
</dbReference>
<dbReference type="AlphaFoldDB" id="A0A839EDJ4"/>
<evidence type="ECO:0000256" key="2">
    <source>
        <dbReference type="ARBA" id="ARBA00022679"/>
    </source>
</evidence>
<evidence type="ECO:0000256" key="1">
    <source>
        <dbReference type="ARBA" id="ARBA00022603"/>
    </source>
</evidence>
<keyword evidence="2 5" id="KW-0808">Transferase</keyword>
<dbReference type="InterPro" id="IPR013216">
    <property type="entry name" value="Methyltransf_11"/>
</dbReference>
<dbReference type="InterPro" id="IPR029063">
    <property type="entry name" value="SAM-dependent_MTases_sf"/>
</dbReference>
<dbReference type="PANTHER" id="PTHR43464:SF19">
    <property type="entry name" value="UBIQUINONE BIOSYNTHESIS O-METHYLTRANSFERASE, MITOCHONDRIAL"/>
    <property type="match status" value="1"/>
</dbReference>
<dbReference type="GO" id="GO:0010420">
    <property type="term" value="F:polyprenyldihydroxybenzoate methyltransferase activity"/>
    <property type="evidence" value="ECO:0007669"/>
    <property type="project" value="TreeGrafter"/>
</dbReference>
<evidence type="ECO:0000259" key="4">
    <source>
        <dbReference type="Pfam" id="PF08241"/>
    </source>
</evidence>
<dbReference type="PANTHER" id="PTHR43464">
    <property type="entry name" value="METHYLTRANSFERASE"/>
    <property type="match status" value="1"/>
</dbReference>
<evidence type="ECO:0000256" key="3">
    <source>
        <dbReference type="ARBA" id="ARBA00022691"/>
    </source>
</evidence>
<sequence length="243" mass="27196">MQNDSPPDREHWARVARQWIAWARSPQHDAYWSYRNSLVAFIGKGTGKALDVGCGEGRVSRDLKTLGYYVTATDTVAEMVEAARQADSADEYAVSDATSLSFEDGTFDLVVAYNVLMDVEDVPRSVREMRRVMRPGGTLLVSLVHPFRDRGSFTDDTPDAPFVVSGTYYGRERFEGSEERDGLKMDFAGWSQPLQDYMAALEAAGLAITSLLEPQPDAELQTTLQQWSRIPLFLWFKARPLAA</sequence>
<keyword evidence="6" id="KW-1185">Reference proteome</keyword>
<keyword evidence="3" id="KW-0949">S-adenosyl-L-methionine</keyword>
<proteinExistence type="predicted"/>
<comment type="caution">
    <text evidence="5">The sequence shown here is derived from an EMBL/GenBank/DDBJ whole genome shotgun (WGS) entry which is preliminary data.</text>
</comment>